<organism evidence="3 4">
    <name type="scientific">Thalassiosira oceanica</name>
    <name type="common">Marine diatom</name>
    <dbReference type="NCBI Taxonomy" id="159749"/>
    <lineage>
        <taxon>Eukaryota</taxon>
        <taxon>Sar</taxon>
        <taxon>Stramenopiles</taxon>
        <taxon>Ochrophyta</taxon>
        <taxon>Bacillariophyta</taxon>
        <taxon>Coscinodiscophyceae</taxon>
        <taxon>Thalassiosirophycidae</taxon>
        <taxon>Thalassiosirales</taxon>
        <taxon>Thalassiosiraceae</taxon>
        <taxon>Thalassiosira</taxon>
    </lineage>
</organism>
<comment type="caution">
    <text evidence="3">The sequence shown here is derived from an EMBL/GenBank/DDBJ whole genome shotgun (WGS) entry which is preliminary data.</text>
</comment>
<evidence type="ECO:0000259" key="2">
    <source>
        <dbReference type="SMART" id="SM00717"/>
    </source>
</evidence>
<keyword evidence="4" id="KW-1185">Reference proteome</keyword>
<sequence length="521" mass="58440">MEDVGKSEPNSETAIAAVDPIKPKPDEDNQNEIQGESSSLPASNESNARKVPESLPFLNDQLVADFIAEQEQIAGDANDASNWSKEEEMNFFRGLYVHGKSIVHAAAVRLCYSNSLRDEIIRLCDISAGWGEWTNISKMVQTRDKPGCKSHALSLEKKFPELRKYFSANQVNKMQQKQGVKIKRYGVGSSGRARRSSSSRVNSKSKTSTALRQKAKHSGPSGQPGPQLLRSDSKKVDSHSEGKKKSRSSHGNERATKPRGVISLGNFLISTDSCRPSSLIVDADESRSDDARAPDYANHSVRPPMPSNDSQIYIPGSRVYARWMNRDDPVSYGAWYPGSIHASKMAPIQEEDHPSGIPNLLYHVKFDDGAESIDLDVQDILLQYQYEKWLKDLNEYHSMPQQTGPRKQLSKKTRVYAKWIDPTDPDLHGSWMPGEVSKSLTRDDKGKSDVSYHISFDNGDSDTSIPSRNIIEESVYNELLQEKTREREQRKKISRRCGFDLISEASKIASPIRPLHERAQH</sequence>
<proteinExistence type="predicted"/>
<feature type="region of interest" description="Disordered" evidence="1">
    <location>
        <begin position="1"/>
        <end position="49"/>
    </location>
</feature>
<feature type="compositionally biased region" description="Polar residues" evidence="1">
    <location>
        <begin position="31"/>
        <end position="46"/>
    </location>
</feature>
<reference evidence="3 4" key="1">
    <citation type="journal article" date="2012" name="Genome Biol.">
        <title>Genome and low-iron response of an oceanic diatom adapted to chronic iron limitation.</title>
        <authorList>
            <person name="Lommer M."/>
            <person name="Specht M."/>
            <person name="Roy A.S."/>
            <person name="Kraemer L."/>
            <person name="Andreson R."/>
            <person name="Gutowska M.A."/>
            <person name="Wolf J."/>
            <person name="Bergner S.V."/>
            <person name="Schilhabel M.B."/>
            <person name="Klostermeier U.C."/>
            <person name="Beiko R.G."/>
            <person name="Rosenstiel P."/>
            <person name="Hippler M."/>
            <person name="Laroche J."/>
        </authorList>
    </citation>
    <scope>NUCLEOTIDE SEQUENCE [LARGE SCALE GENOMIC DNA]</scope>
    <source>
        <strain evidence="3 4">CCMP1005</strain>
    </source>
</reference>
<evidence type="ECO:0000313" key="3">
    <source>
        <dbReference type="EMBL" id="EJK74517.1"/>
    </source>
</evidence>
<dbReference type="AlphaFoldDB" id="K0TPJ2"/>
<dbReference type="OrthoDB" id="10678461at2759"/>
<feature type="compositionally biased region" description="Low complexity" evidence="1">
    <location>
        <begin position="198"/>
        <end position="209"/>
    </location>
</feature>
<gene>
    <name evidence="3" type="ORF">THAOC_03798</name>
</gene>
<accession>K0TPJ2</accession>
<evidence type="ECO:0000256" key="1">
    <source>
        <dbReference type="SAM" id="MobiDB-lite"/>
    </source>
</evidence>
<feature type="region of interest" description="Disordered" evidence="1">
    <location>
        <begin position="176"/>
        <end position="259"/>
    </location>
</feature>
<dbReference type="Gene3D" id="2.30.30.140">
    <property type="match status" value="1"/>
</dbReference>
<feature type="compositionally biased region" description="Basic and acidic residues" evidence="1">
    <location>
        <begin position="284"/>
        <end position="293"/>
    </location>
</feature>
<name>K0TPJ2_THAOC</name>
<dbReference type="SMART" id="SM00717">
    <property type="entry name" value="SANT"/>
    <property type="match status" value="1"/>
</dbReference>
<dbReference type="InterPro" id="IPR001005">
    <property type="entry name" value="SANT/Myb"/>
</dbReference>
<dbReference type="Proteomes" id="UP000266841">
    <property type="component" value="Unassembled WGS sequence"/>
</dbReference>
<feature type="compositionally biased region" description="Basic and acidic residues" evidence="1">
    <location>
        <begin position="231"/>
        <end position="243"/>
    </location>
</feature>
<dbReference type="eggNOG" id="ENOG502TB5S">
    <property type="taxonomic scope" value="Eukaryota"/>
</dbReference>
<dbReference type="EMBL" id="AGNL01003593">
    <property type="protein sequence ID" value="EJK74517.1"/>
    <property type="molecule type" value="Genomic_DNA"/>
</dbReference>
<feature type="domain" description="Myb-like" evidence="2">
    <location>
        <begin position="79"/>
        <end position="158"/>
    </location>
</feature>
<feature type="region of interest" description="Disordered" evidence="1">
    <location>
        <begin position="282"/>
        <end position="310"/>
    </location>
</feature>
<evidence type="ECO:0000313" key="4">
    <source>
        <dbReference type="Proteomes" id="UP000266841"/>
    </source>
</evidence>
<protein>
    <recommendedName>
        <fullName evidence="2">Myb-like domain-containing protein</fullName>
    </recommendedName>
</protein>